<dbReference type="SUPFAM" id="SSF160544">
    <property type="entry name" value="EscU C-terminal domain-like"/>
    <property type="match status" value="1"/>
</dbReference>
<gene>
    <name evidence="2" type="ORF">BFL38_03715</name>
</gene>
<dbReference type="PANTHER" id="PTHR30531:SF12">
    <property type="entry name" value="FLAGELLAR BIOSYNTHETIC PROTEIN FLHB"/>
    <property type="match status" value="1"/>
</dbReference>
<dbReference type="PANTHER" id="PTHR30531">
    <property type="entry name" value="FLAGELLAR BIOSYNTHETIC PROTEIN FLHB"/>
    <property type="match status" value="1"/>
</dbReference>
<dbReference type="EMBL" id="MDCO01000012">
    <property type="protein sequence ID" value="OEJ13859.1"/>
    <property type="molecule type" value="Genomic_DNA"/>
</dbReference>
<accession>A0A1E5NCF2</accession>
<dbReference type="Pfam" id="PF01312">
    <property type="entry name" value="Bac_export_2"/>
    <property type="match status" value="1"/>
</dbReference>
<sequence length="89" mass="10156">MNKNNKDIKNAAALLYNKEVHNAPILISKGSNYLAKRMVDIARKHKVPVVSNEDTAKHLMQLEIGEEIPYSLYEAVSIILKYIYKLKAE</sequence>
<dbReference type="AlphaFoldDB" id="A0A1E5NCF2"/>
<comment type="similarity">
    <text evidence="1">Belongs to the type III secretion exporter family.</text>
</comment>
<dbReference type="Proteomes" id="UP000095247">
    <property type="component" value="Unassembled WGS sequence"/>
</dbReference>
<comment type="caution">
    <text evidence="2">The sequence shown here is derived from an EMBL/GenBank/DDBJ whole genome shotgun (WGS) entry which is preliminary data.</text>
</comment>
<evidence type="ECO:0000313" key="3">
    <source>
        <dbReference type="Proteomes" id="UP000095247"/>
    </source>
</evidence>
<dbReference type="GO" id="GO:0009306">
    <property type="term" value="P:protein secretion"/>
    <property type="evidence" value="ECO:0007669"/>
    <property type="project" value="InterPro"/>
</dbReference>
<dbReference type="Gene3D" id="3.40.1690.10">
    <property type="entry name" value="secretion proteins EscU"/>
    <property type="match status" value="1"/>
</dbReference>
<name>A0A1E5NCF2_9SPIR</name>
<keyword evidence="2" id="KW-0969">Cilium</keyword>
<dbReference type="RefSeq" id="WP_069727160.1">
    <property type="nucleotide sequence ID" value="NZ_MDCO01000012.1"/>
</dbReference>
<keyword evidence="2" id="KW-0966">Cell projection</keyword>
<keyword evidence="2" id="KW-0282">Flagellum</keyword>
<evidence type="ECO:0000256" key="1">
    <source>
        <dbReference type="ARBA" id="ARBA00010690"/>
    </source>
</evidence>
<organism evidence="2 3">
    <name type="scientific">Brachyspira hampsonii</name>
    <dbReference type="NCBI Taxonomy" id="1287055"/>
    <lineage>
        <taxon>Bacteria</taxon>
        <taxon>Pseudomonadati</taxon>
        <taxon>Spirochaetota</taxon>
        <taxon>Spirochaetia</taxon>
        <taxon>Brachyspirales</taxon>
        <taxon>Brachyspiraceae</taxon>
        <taxon>Brachyspira</taxon>
    </lineage>
</organism>
<reference evidence="2 3" key="1">
    <citation type="submission" date="2016-08" db="EMBL/GenBank/DDBJ databases">
        <title>Characterization and recognition of Brachyspira hampsonii sp. nov., a novel intestinal spirochete that is pathogenic to pigs.</title>
        <authorList>
            <person name="Mirajkar N."/>
            <person name="La T."/>
            <person name="Phillips N."/>
            <person name="Hampson D."/>
            <person name="Gebhart C."/>
        </authorList>
    </citation>
    <scope>NUCLEOTIDE SEQUENCE [LARGE SCALE GENOMIC DNA]</scope>
    <source>
        <strain evidence="2 3">P280/1</strain>
    </source>
</reference>
<proteinExistence type="inferred from homology"/>
<dbReference type="InterPro" id="IPR006135">
    <property type="entry name" value="T3SS_substrate_exporter"/>
</dbReference>
<dbReference type="InterPro" id="IPR029025">
    <property type="entry name" value="T3SS_substrate_exporter_C"/>
</dbReference>
<evidence type="ECO:0000313" key="2">
    <source>
        <dbReference type="EMBL" id="OEJ13859.1"/>
    </source>
</evidence>
<dbReference type="GO" id="GO:0005886">
    <property type="term" value="C:plasma membrane"/>
    <property type="evidence" value="ECO:0007669"/>
    <property type="project" value="TreeGrafter"/>
</dbReference>
<protein>
    <submittedName>
        <fullName evidence="2">Flagellar biosynthesis protein FlhB</fullName>
    </submittedName>
</protein>